<dbReference type="Proteomes" id="UP001283361">
    <property type="component" value="Unassembled WGS sequence"/>
</dbReference>
<dbReference type="AlphaFoldDB" id="A0AAE1DKM1"/>
<feature type="compositionally biased region" description="Basic and acidic residues" evidence="1">
    <location>
        <begin position="375"/>
        <end position="387"/>
    </location>
</feature>
<evidence type="ECO:0000256" key="1">
    <source>
        <dbReference type="SAM" id="MobiDB-lite"/>
    </source>
</evidence>
<feature type="region of interest" description="Disordered" evidence="1">
    <location>
        <begin position="315"/>
        <end position="342"/>
    </location>
</feature>
<sequence>MTPIPLTEDVLQMARDARKDQGIHEQEVSFSGEAGLHDSLNSCEKNPGHDGFTPITEMCAERLPEVIRCPAVSDFLVSKARETVRLSCTYTSPARPDNYCFSSYRGRRDMTRYGSGRVWSVFAERLRYDIPCPFTDCTEQRGVETCKDEPAEEIENERLQSAKDVKVNKDNESRGLEDRKPGQETCKEEGKDEIAKDTQPNHAKERSITERDEIVEKSVSQFYHRSETRKERGSGKETSHEECGNNSCSDNVRVEKERQEMKHGDQKSLGENKTVMLNVSNKNIREKVSEYKSSSDCINRNAVCTSGFNNVGTTEVRKPNSETGAAKNNHKNAARTDESDLNQVDSHELKTHIVQELVQAVDKEKDTTSPAPPKGGERANNEEKPRSTFETNLKNATFSEIPHQPAPPQHYVSGFFRIHTAKHVIFDDAEAQQTIVEFFYDDHRDVRHVIRARGVRVTRSDLDGDYCVLDCVTHDRRLGAALDAVRREWMGMWNGVKDIIYGSDVSMVVSHPHGCSKQFSIGRCLSREWGEAAGGQGWYRYTYDAPTCPGTSGAPVWVPGRDGLISGYAPHSGCFSADVARSAVWFFWNMQNNL</sequence>
<dbReference type="InterPro" id="IPR009003">
    <property type="entry name" value="Peptidase_S1_PA"/>
</dbReference>
<proteinExistence type="predicted"/>
<feature type="compositionally biased region" description="Basic and acidic residues" evidence="1">
    <location>
        <begin position="158"/>
        <end position="196"/>
    </location>
</feature>
<dbReference type="EMBL" id="JAWDGP010003448">
    <property type="protein sequence ID" value="KAK3774224.1"/>
    <property type="molecule type" value="Genomic_DNA"/>
</dbReference>
<feature type="compositionally biased region" description="Basic and acidic residues" evidence="1">
    <location>
        <begin position="202"/>
        <end position="216"/>
    </location>
</feature>
<gene>
    <name evidence="2" type="ORF">RRG08_050732</name>
</gene>
<reference evidence="2" key="1">
    <citation type="journal article" date="2023" name="G3 (Bethesda)">
        <title>A reference genome for the long-term kleptoplast-retaining sea slug Elysia crispata morphotype clarki.</title>
        <authorList>
            <person name="Eastman K.E."/>
            <person name="Pendleton A.L."/>
            <person name="Shaikh M.A."/>
            <person name="Suttiyut T."/>
            <person name="Ogas R."/>
            <person name="Tomko P."/>
            <person name="Gavelis G."/>
            <person name="Widhalm J.R."/>
            <person name="Wisecaver J.H."/>
        </authorList>
    </citation>
    <scope>NUCLEOTIDE SEQUENCE</scope>
    <source>
        <strain evidence="2">ECLA1</strain>
    </source>
</reference>
<organism evidence="2 3">
    <name type="scientific">Elysia crispata</name>
    <name type="common">lettuce slug</name>
    <dbReference type="NCBI Taxonomy" id="231223"/>
    <lineage>
        <taxon>Eukaryota</taxon>
        <taxon>Metazoa</taxon>
        <taxon>Spiralia</taxon>
        <taxon>Lophotrochozoa</taxon>
        <taxon>Mollusca</taxon>
        <taxon>Gastropoda</taxon>
        <taxon>Heterobranchia</taxon>
        <taxon>Euthyneura</taxon>
        <taxon>Panpulmonata</taxon>
        <taxon>Sacoglossa</taxon>
        <taxon>Placobranchoidea</taxon>
        <taxon>Plakobranchidae</taxon>
        <taxon>Elysia</taxon>
    </lineage>
</organism>
<dbReference type="SUPFAM" id="SSF50494">
    <property type="entry name" value="Trypsin-like serine proteases"/>
    <property type="match status" value="1"/>
</dbReference>
<comment type="caution">
    <text evidence="2">The sequence shown here is derived from an EMBL/GenBank/DDBJ whole genome shotgun (WGS) entry which is preliminary data.</text>
</comment>
<accession>A0AAE1DKM1</accession>
<feature type="compositionally biased region" description="Basic and acidic residues" evidence="1">
    <location>
        <begin position="224"/>
        <end position="243"/>
    </location>
</feature>
<keyword evidence="3" id="KW-1185">Reference proteome</keyword>
<feature type="region of interest" description="Disordered" evidence="1">
    <location>
        <begin position="158"/>
        <end position="266"/>
    </location>
</feature>
<feature type="compositionally biased region" description="Basic and acidic residues" evidence="1">
    <location>
        <begin position="252"/>
        <end position="266"/>
    </location>
</feature>
<protein>
    <submittedName>
        <fullName evidence="2">Uncharacterized protein</fullName>
    </submittedName>
</protein>
<evidence type="ECO:0000313" key="3">
    <source>
        <dbReference type="Proteomes" id="UP001283361"/>
    </source>
</evidence>
<evidence type="ECO:0000313" key="2">
    <source>
        <dbReference type="EMBL" id="KAK3774224.1"/>
    </source>
</evidence>
<name>A0AAE1DKM1_9GAST</name>
<feature type="region of interest" description="Disordered" evidence="1">
    <location>
        <begin position="360"/>
        <end position="387"/>
    </location>
</feature>